<accession>A0AAV5W732</accession>
<evidence type="ECO:0000313" key="1">
    <source>
        <dbReference type="EMBL" id="GMT25887.1"/>
    </source>
</evidence>
<dbReference type="AlphaFoldDB" id="A0AAV5W732"/>
<protein>
    <submittedName>
        <fullName evidence="1">Uncharacterized protein</fullName>
    </submittedName>
</protein>
<comment type="caution">
    <text evidence="1">The sequence shown here is derived from an EMBL/GenBank/DDBJ whole genome shotgun (WGS) entry which is preliminary data.</text>
</comment>
<feature type="non-terminal residue" evidence="1">
    <location>
        <position position="1"/>
    </location>
</feature>
<sequence length="208" mass="21563">DAVTASIGASPTREPAVVGFAENDRGSISCEMMTASPVLVANGTLPTGRADDTVAPATVTPTAVIDTTSTTTVAADGETGSATIDTTTTVTSEVTLGSTFQMTPIEAHDEDHAEAPDTPRDRAMSMHERSLLAHDLHSLASTMETIKDEEEEVPVSTAVSNERVDFEAIDLERRASMTGVPISATSFIAPSQPTIFEGAEPAAEDAAA</sequence>
<organism evidence="1 2">
    <name type="scientific">Pristionchus fissidentatus</name>
    <dbReference type="NCBI Taxonomy" id="1538716"/>
    <lineage>
        <taxon>Eukaryota</taxon>
        <taxon>Metazoa</taxon>
        <taxon>Ecdysozoa</taxon>
        <taxon>Nematoda</taxon>
        <taxon>Chromadorea</taxon>
        <taxon>Rhabditida</taxon>
        <taxon>Rhabditina</taxon>
        <taxon>Diplogasteromorpha</taxon>
        <taxon>Diplogasteroidea</taxon>
        <taxon>Neodiplogasteridae</taxon>
        <taxon>Pristionchus</taxon>
    </lineage>
</organism>
<evidence type="ECO:0000313" key="2">
    <source>
        <dbReference type="Proteomes" id="UP001432322"/>
    </source>
</evidence>
<dbReference type="Proteomes" id="UP001432322">
    <property type="component" value="Unassembled WGS sequence"/>
</dbReference>
<name>A0AAV5W732_9BILA</name>
<gene>
    <name evidence="1" type="ORF">PFISCL1PPCAC_17184</name>
</gene>
<keyword evidence="2" id="KW-1185">Reference proteome</keyword>
<dbReference type="EMBL" id="BTSY01000004">
    <property type="protein sequence ID" value="GMT25887.1"/>
    <property type="molecule type" value="Genomic_DNA"/>
</dbReference>
<proteinExistence type="predicted"/>
<feature type="non-terminal residue" evidence="1">
    <location>
        <position position="208"/>
    </location>
</feature>
<reference evidence="1" key="1">
    <citation type="submission" date="2023-10" db="EMBL/GenBank/DDBJ databases">
        <title>Genome assembly of Pristionchus species.</title>
        <authorList>
            <person name="Yoshida K."/>
            <person name="Sommer R.J."/>
        </authorList>
    </citation>
    <scope>NUCLEOTIDE SEQUENCE</scope>
    <source>
        <strain evidence="1">RS5133</strain>
    </source>
</reference>